<evidence type="ECO:0000256" key="1">
    <source>
        <dbReference type="SAM" id="Phobius"/>
    </source>
</evidence>
<reference evidence="4" key="1">
    <citation type="submission" date="2018-05" db="EMBL/GenBank/DDBJ databases">
        <title>Leptospira yasudae sp. nov. and Leptospira stimsonii sp. nov., two pathogenic species of the genus Leptospira isolated from environmental sources.</title>
        <authorList>
            <person name="Casanovas-Massana A."/>
            <person name="Hamond C."/>
            <person name="Santos L.A."/>
            <person name="Hacker K.P."/>
            <person name="Balassiano I."/>
            <person name="Medeiros M.A."/>
            <person name="Reis M.G."/>
            <person name="Ko A.I."/>
            <person name="Wunder E.A."/>
        </authorList>
    </citation>
    <scope>NUCLEOTIDE SEQUENCE [LARGE SCALE GENOMIC DNA]</scope>
    <source>
        <strain evidence="4">B21</strain>
    </source>
</reference>
<keyword evidence="2" id="KW-0732">Signal</keyword>
<accession>A0ABX9M4Z6</accession>
<gene>
    <name evidence="3" type="ORF">DLM77_08000</name>
</gene>
<comment type="caution">
    <text evidence="3">The sequence shown here is derived from an EMBL/GenBank/DDBJ whole genome shotgun (WGS) entry which is preliminary data.</text>
</comment>
<keyword evidence="1" id="KW-0472">Membrane</keyword>
<reference evidence="3 4" key="2">
    <citation type="journal article" date="2020" name="Int. J. Syst. Evol. Microbiol.">
        <title>Leptospira yasudae sp. nov. and Leptospira stimsonii sp. nov., two new species of the pathogenic group isolated from environmental sources.</title>
        <authorList>
            <person name="Casanovas-Massana A."/>
            <person name="Hamond C."/>
            <person name="Santos L.A."/>
            <person name="de Oliveira D."/>
            <person name="Hacker K.P."/>
            <person name="Balassiano I."/>
            <person name="Costa F."/>
            <person name="Medeiros M.A."/>
            <person name="Reis M.G."/>
            <person name="Ko A.I."/>
            <person name="Wunder E.A."/>
        </authorList>
    </citation>
    <scope>NUCLEOTIDE SEQUENCE [LARGE SCALE GENOMIC DNA]</scope>
    <source>
        <strain evidence="3 4">B21</strain>
    </source>
</reference>
<keyword evidence="1" id="KW-0812">Transmembrane</keyword>
<feature type="signal peptide" evidence="2">
    <location>
        <begin position="1"/>
        <end position="22"/>
    </location>
</feature>
<sequence length="109" mass="12536">MCKRNFLKSVIFSLLFSTFCVSVPENPTNDSDECAAYFLHARRQMKAVQFENRKTNAIVSFASLTIVFGFGYPGFIPLLSLPYFQRKNSDEIQKINEELEREHCSKTGK</sequence>
<evidence type="ECO:0008006" key="5">
    <source>
        <dbReference type="Google" id="ProtNLM"/>
    </source>
</evidence>
<evidence type="ECO:0000256" key="2">
    <source>
        <dbReference type="SAM" id="SignalP"/>
    </source>
</evidence>
<evidence type="ECO:0000313" key="3">
    <source>
        <dbReference type="EMBL" id="RHX80811.1"/>
    </source>
</evidence>
<dbReference type="EMBL" id="QHCR01000003">
    <property type="protein sequence ID" value="RHX80811.1"/>
    <property type="molecule type" value="Genomic_DNA"/>
</dbReference>
<feature type="transmembrane region" description="Helical" evidence="1">
    <location>
        <begin position="58"/>
        <end position="84"/>
    </location>
</feature>
<evidence type="ECO:0000313" key="4">
    <source>
        <dbReference type="Proteomes" id="UP000285569"/>
    </source>
</evidence>
<protein>
    <recommendedName>
        <fullName evidence="5">Lipoprotein</fullName>
    </recommendedName>
</protein>
<name>A0ABX9M4Z6_9LEPT</name>
<keyword evidence="1" id="KW-1133">Transmembrane helix</keyword>
<keyword evidence="4" id="KW-1185">Reference proteome</keyword>
<organism evidence="3 4">
    <name type="scientific">Leptospira yasudae</name>
    <dbReference type="NCBI Taxonomy" id="2202201"/>
    <lineage>
        <taxon>Bacteria</taxon>
        <taxon>Pseudomonadati</taxon>
        <taxon>Spirochaetota</taxon>
        <taxon>Spirochaetia</taxon>
        <taxon>Leptospirales</taxon>
        <taxon>Leptospiraceae</taxon>
        <taxon>Leptospira</taxon>
    </lineage>
</organism>
<feature type="chain" id="PRO_5046878198" description="Lipoprotein" evidence="2">
    <location>
        <begin position="23"/>
        <end position="109"/>
    </location>
</feature>
<proteinExistence type="predicted"/>
<dbReference type="Proteomes" id="UP000285569">
    <property type="component" value="Unassembled WGS sequence"/>
</dbReference>